<accession>A0A366FP58</accession>
<gene>
    <name evidence="2" type="ORF">DFR50_107186</name>
</gene>
<keyword evidence="3" id="KW-1185">Reference proteome</keyword>
<dbReference type="RefSeq" id="WP_113888724.1">
    <property type="nucleotide sequence ID" value="NZ_QNRK01000007.1"/>
</dbReference>
<protein>
    <submittedName>
        <fullName evidence="2">Uncharacterized protein</fullName>
    </submittedName>
</protein>
<comment type="caution">
    <text evidence="2">The sequence shown here is derived from an EMBL/GenBank/DDBJ whole genome shotgun (WGS) entry which is preliminary data.</text>
</comment>
<feature type="signal peptide" evidence="1">
    <location>
        <begin position="1"/>
        <end position="23"/>
    </location>
</feature>
<keyword evidence="1" id="KW-0732">Signal</keyword>
<proteinExistence type="predicted"/>
<dbReference type="AlphaFoldDB" id="A0A366FP58"/>
<feature type="chain" id="PRO_5016884844" evidence="1">
    <location>
        <begin position="24"/>
        <end position="93"/>
    </location>
</feature>
<dbReference type="Proteomes" id="UP000253529">
    <property type="component" value="Unassembled WGS sequence"/>
</dbReference>
<evidence type="ECO:0000313" key="2">
    <source>
        <dbReference type="EMBL" id="RBP15916.1"/>
    </source>
</evidence>
<name>A0A366FP58_9HYPH</name>
<evidence type="ECO:0000313" key="3">
    <source>
        <dbReference type="Proteomes" id="UP000253529"/>
    </source>
</evidence>
<organism evidence="2 3">
    <name type="scientific">Roseiarcus fermentans</name>
    <dbReference type="NCBI Taxonomy" id="1473586"/>
    <lineage>
        <taxon>Bacteria</taxon>
        <taxon>Pseudomonadati</taxon>
        <taxon>Pseudomonadota</taxon>
        <taxon>Alphaproteobacteria</taxon>
        <taxon>Hyphomicrobiales</taxon>
        <taxon>Roseiarcaceae</taxon>
        <taxon>Roseiarcus</taxon>
    </lineage>
</organism>
<reference evidence="2 3" key="1">
    <citation type="submission" date="2018-06" db="EMBL/GenBank/DDBJ databases">
        <title>Genomic Encyclopedia of Type Strains, Phase IV (KMG-IV): sequencing the most valuable type-strain genomes for metagenomic binning, comparative biology and taxonomic classification.</title>
        <authorList>
            <person name="Goeker M."/>
        </authorList>
    </citation>
    <scope>NUCLEOTIDE SEQUENCE [LARGE SCALE GENOMIC DNA]</scope>
    <source>
        <strain evidence="2 3">DSM 24875</strain>
    </source>
</reference>
<evidence type="ECO:0000256" key="1">
    <source>
        <dbReference type="SAM" id="SignalP"/>
    </source>
</evidence>
<sequence>MRRVLISLLPAAALSLAALPAFAETYTPNGGAYPSGGGVTLPSDTYTPAPASDASPLMILGAPLAVVGYGTTEQPRCGVLRDFNNRYTAVCGP</sequence>
<dbReference type="EMBL" id="QNRK01000007">
    <property type="protein sequence ID" value="RBP15916.1"/>
    <property type="molecule type" value="Genomic_DNA"/>
</dbReference>